<name>A0A7J0CJV4_STRMI</name>
<feature type="region of interest" description="Disordered" evidence="1">
    <location>
        <begin position="73"/>
        <end position="107"/>
    </location>
</feature>
<accession>A0A7J0CJV4</accession>
<comment type="caution">
    <text evidence="2">The sequence shown here is derived from an EMBL/GenBank/DDBJ whole genome shotgun (WGS) entry which is preliminary data.</text>
</comment>
<feature type="compositionally biased region" description="Low complexity" evidence="1">
    <location>
        <begin position="97"/>
        <end position="107"/>
    </location>
</feature>
<organism evidence="2 3">
    <name type="scientific">Streptomyces microflavus</name>
    <name type="common">Streptomyces lipmanii</name>
    <dbReference type="NCBI Taxonomy" id="1919"/>
    <lineage>
        <taxon>Bacteria</taxon>
        <taxon>Bacillati</taxon>
        <taxon>Actinomycetota</taxon>
        <taxon>Actinomycetes</taxon>
        <taxon>Kitasatosporales</taxon>
        <taxon>Streptomycetaceae</taxon>
        <taxon>Streptomyces</taxon>
    </lineage>
</organism>
<evidence type="ECO:0000313" key="2">
    <source>
        <dbReference type="EMBL" id="GFN02766.1"/>
    </source>
</evidence>
<sequence>MRGRRKAPAAPLPQRDGIDAVRVRLPEDPDGAPDTVGEYLVARFGGAIGGDRVAAMLDEGRFVGPTAGLCGAMSRIPPGGASGSTGTSRPRSRCRSRSGSCTGTRIS</sequence>
<protein>
    <submittedName>
        <fullName evidence="2">Uncharacterized protein</fullName>
    </submittedName>
</protein>
<dbReference type="EMBL" id="BLWD01000001">
    <property type="protein sequence ID" value="GFN02766.1"/>
    <property type="molecule type" value="Genomic_DNA"/>
</dbReference>
<reference evidence="2 3" key="1">
    <citation type="submission" date="2020-05" db="EMBL/GenBank/DDBJ databases">
        <title>Whole genome shotgun sequence of Streptomyces microflavus NBRC 13062.</title>
        <authorList>
            <person name="Komaki H."/>
            <person name="Tamura T."/>
        </authorList>
    </citation>
    <scope>NUCLEOTIDE SEQUENCE [LARGE SCALE GENOMIC DNA]</scope>
    <source>
        <strain evidence="2 3">NBRC 13062</strain>
    </source>
</reference>
<proteinExistence type="predicted"/>
<feature type="region of interest" description="Disordered" evidence="1">
    <location>
        <begin position="1"/>
        <end position="20"/>
    </location>
</feature>
<evidence type="ECO:0000256" key="1">
    <source>
        <dbReference type="SAM" id="MobiDB-lite"/>
    </source>
</evidence>
<gene>
    <name evidence="2" type="ORF">Smic_13220</name>
</gene>
<evidence type="ECO:0000313" key="3">
    <source>
        <dbReference type="Proteomes" id="UP000498740"/>
    </source>
</evidence>
<dbReference type="AlphaFoldDB" id="A0A7J0CJV4"/>
<dbReference type="Proteomes" id="UP000498740">
    <property type="component" value="Unassembled WGS sequence"/>
</dbReference>